<proteinExistence type="inferred from homology"/>
<keyword evidence="5" id="KW-1185">Reference proteome</keyword>
<feature type="coiled-coil region" evidence="2">
    <location>
        <begin position="96"/>
        <end position="137"/>
    </location>
</feature>
<sequence>MMVKMIIGEVQTQTEEIQAFGKSYSQALDAVSIATQGIQLAVGLSGAGMESIKAYLSTVYPALCKAAIMHGEAVVQANERYVQGYLSTCGSEDLDSEELQAQIDEANALIQDFQRSKENYAQQKRSLSDEKEQLLGAGFEAAIASMDAGITRNQAKKAKIQEKLEKFLDFCGQSTSYFTGIKDTGSLVAKGMQALGVSGKGHVGPGAWNGKGFSLTDRTWINEVNKNWTEREKAIEVKDRKILDGCTIIHIIDTDRGVDMYMFGKNGRRYPISEQDLSDNLRKLIKKYNLDVVELSPTEMDRRVIEFQKSGKDYFSGATVNMPDFQGLNHAQGVVNDLKESGFWDAAWGVGLTVAAVRNAQTAGKKSGGTNQKVISDLESPVLNGRRVESGAKVDDIKAVWGKDPKGKPVIEKEFPQVAKEHGFPDIIDNYPTATNEYPLVGGDGIDRKFFQLEGRNNGKSGVFEWIVEPNGDISHRRFIDGGVLTGKPNQIPKK</sequence>
<dbReference type="PROSITE" id="PS51756">
    <property type="entry name" value="LXG"/>
    <property type="match status" value="1"/>
</dbReference>
<comment type="caution">
    <text evidence="4">The sequence shown here is derived from an EMBL/GenBank/DDBJ whole genome shotgun (WGS) entry which is preliminary data.</text>
</comment>
<evidence type="ECO:0000313" key="4">
    <source>
        <dbReference type="EMBL" id="GGC92001.1"/>
    </source>
</evidence>
<gene>
    <name evidence="4" type="ORF">GCM10011573_22000</name>
</gene>
<dbReference type="Proteomes" id="UP000630615">
    <property type="component" value="Unassembled WGS sequence"/>
</dbReference>
<evidence type="ECO:0000313" key="5">
    <source>
        <dbReference type="Proteomes" id="UP000630615"/>
    </source>
</evidence>
<evidence type="ECO:0000256" key="2">
    <source>
        <dbReference type="SAM" id="Coils"/>
    </source>
</evidence>
<evidence type="ECO:0000259" key="3">
    <source>
        <dbReference type="PROSITE" id="PS51756"/>
    </source>
</evidence>
<comment type="similarity">
    <text evidence="1">In the N-terminal section; belongs to the LXG family.</text>
</comment>
<name>A0ABQ1P6I9_9ENTE</name>
<reference evidence="5" key="1">
    <citation type="journal article" date="2019" name="Int. J. Syst. Evol. Microbiol.">
        <title>The Global Catalogue of Microorganisms (GCM) 10K type strain sequencing project: providing services to taxonomists for standard genome sequencing and annotation.</title>
        <authorList>
            <consortium name="The Broad Institute Genomics Platform"/>
            <consortium name="The Broad Institute Genome Sequencing Center for Infectious Disease"/>
            <person name="Wu L."/>
            <person name="Ma J."/>
        </authorList>
    </citation>
    <scope>NUCLEOTIDE SEQUENCE [LARGE SCALE GENOMIC DNA]</scope>
    <source>
        <strain evidence="5">CGMCC 1.15942</strain>
    </source>
</reference>
<feature type="domain" description="LXG" evidence="3">
    <location>
        <begin position="1"/>
        <end position="241"/>
    </location>
</feature>
<organism evidence="4 5">
    <name type="scientific">Enterococcus wangshanyuanii</name>
    <dbReference type="NCBI Taxonomy" id="2005703"/>
    <lineage>
        <taxon>Bacteria</taxon>
        <taxon>Bacillati</taxon>
        <taxon>Bacillota</taxon>
        <taxon>Bacilli</taxon>
        <taxon>Lactobacillales</taxon>
        <taxon>Enterococcaceae</taxon>
        <taxon>Enterococcus</taxon>
    </lineage>
</organism>
<dbReference type="EMBL" id="BMKI01000004">
    <property type="protein sequence ID" value="GGC92001.1"/>
    <property type="molecule type" value="Genomic_DNA"/>
</dbReference>
<protein>
    <recommendedName>
        <fullName evidence="3">LXG domain-containing protein</fullName>
    </recommendedName>
</protein>
<accession>A0ABQ1P6I9</accession>
<evidence type="ECO:0000256" key="1">
    <source>
        <dbReference type="ARBA" id="ARBA00034117"/>
    </source>
</evidence>
<dbReference type="InterPro" id="IPR006829">
    <property type="entry name" value="LXG_dom"/>
</dbReference>
<keyword evidence="2" id="KW-0175">Coiled coil</keyword>